<dbReference type="InterPro" id="IPR039565">
    <property type="entry name" value="BamD-like"/>
</dbReference>
<dbReference type="InterPro" id="IPR011990">
    <property type="entry name" value="TPR-like_helical_dom_sf"/>
</dbReference>
<feature type="repeat" description="TPR" evidence="7">
    <location>
        <begin position="75"/>
        <end position="108"/>
    </location>
</feature>
<dbReference type="Gene3D" id="1.25.40.10">
    <property type="entry name" value="Tetratricopeptide repeat domain"/>
    <property type="match status" value="1"/>
</dbReference>
<dbReference type="CDD" id="cd15830">
    <property type="entry name" value="BamD"/>
    <property type="match status" value="1"/>
</dbReference>
<dbReference type="GO" id="GO:1990063">
    <property type="term" value="C:Bam protein complex"/>
    <property type="evidence" value="ECO:0007669"/>
    <property type="project" value="TreeGrafter"/>
</dbReference>
<reference evidence="9 10" key="1">
    <citation type="journal article" date="2011" name="Front. Microbiol.">
        <title>Genomic signatures of strain selection and enhancement in Bacillus atrophaeus var. globigii, a historical biowarfare simulant.</title>
        <authorList>
            <person name="Gibbons H.S."/>
            <person name="Broomall S.M."/>
            <person name="McNew L.A."/>
            <person name="Daligault H."/>
            <person name="Chapman C."/>
            <person name="Bruce D."/>
            <person name="Karavis M."/>
            <person name="Krepps M."/>
            <person name="McGregor P.A."/>
            <person name="Hong C."/>
            <person name="Park K.H."/>
            <person name="Akmal A."/>
            <person name="Feldman A."/>
            <person name="Lin J.S."/>
            <person name="Chang W.E."/>
            <person name="Higgs B.W."/>
            <person name="Demirev P."/>
            <person name="Lindquist J."/>
            <person name="Liem A."/>
            <person name="Fochler E."/>
            <person name="Read T.D."/>
            <person name="Tapia R."/>
            <person name="Johnson S."/>
            <person name="Bishop-Lilly K.A."/>
            <person name="Detter C."/>
            <person name="Han C."/>
            <person name="Sozhamannan S."/>
            <person name="Rosenzweig C.N."/>
            <person name="Skowronski E.W."/>
        </authorList>
    </citation>
    <scope>NUCLEOTIDE SEQUENCE [LARGE SCALE GENOMIC DNA]</scope>
    <source>
        <strain evidence="9 10">TPS4-2</strain>
    </source>
</reference>
<keyword evidence="5 6" id="KW-0449">Lipoprotein</keyword>
<accession>A0A432YF71</accession>
<evidence type="ECO:0000313" key="10">
    <source>
        <dbReference type="Proteomes" id="UP000288361"/>
    </source>
</evidence>
<keyword evidence="3 6" id="KW-0564">Palmitate</keyword>
<evidence type="ECO:0000256" key="7">
    <source>
        <dbReference type="PROSITE-ProRule" id="PRU00339"/>
    </source>
</evidence>
<dbReference type="PROSITE" id="PS50005">
    <property type="entry name" value="TPR"/>
    <property type="match status" value="1"/>
</dbReference>
<dbReference type="InterPro" id="IPR017689">
    <property type="entry name" value="BamD"/>
</dbReference>
<evidence type="ECO:0000256" key="5">
    <source>
        <dbReference type="ARBA" id="ARBA00023288"/>
    </source>
</evidence>
<dbReference type="AlphaFoldDB" id="A0A432YF71"/>
<evidence type="ECO:0000256" key="4">
    <source>
        <dbReference type="ARBA" id="ARBA00023237"/>
    </source>
</evidence>
<dbReference type="HAMAP" id="MF_00922">
    <property type="entry name" value="OM_assembly_BamD"/>
    <property type="match status" value="1"/>
</dbReference>
<dbReference type="GO" id="GO:0051205">
    <property type="term" value="P:protein insertion into membrane"/>
    <property type="evidence" value="ECO:0007669"/>
    <property type="project" value="UniProtKB-UniRule"/>
</dbReference>
<dbReference type="PANTHER" id="PTHR37423:SF1">
    <property type="entry name" value="OUTER MEMBRANE PROTEIN ASSEMBLY FACTOR BAMD"/>
    <property type="match status" value="1"/>
</dbReference>
<dbReference type="EMBL" id="PIQA01000019">
    <property type="protein sequence ID" value="RUO59603.1"/>
    <property type="molecule type" value="Genomic_DNA"/>
</dbReference>
<dbReference type="Pfam" id="PF13525">
    <property type="entry name" value="YfiO"/>
    <property type="match status" value="1"/>
</dbReference>
<evidence type="ECO:0000256" key="3">
    <source>
        <dbReference type="ARBA" id="ARBA00023139"/>
    </source>
</evidence>
<keyword evidence="1 6" id="KW-0732">Signal</keyword>
<evidence type="ECO:0000313" key="9">
    <source>
        <dbReference type="EMBL" id="RUO59603.1"/>
    </source>
</evidence>
<evidence type="ECO:0000256" key="6">
    <source>
        <dbReference type="HAMAP-Rule" id="MF_00922"/>
    </source>
</evidence>
<comment type="function">
    <text evidence="6">Part of the outer membrane protein assembly complex, which is involved in assembly and insertion of beta-barrel proteins into the outer membrane.</text>
</comment>
<dbReference type="InterPro" id="IPR019734">
    <property type="entry name" value="TPR_rpt"/>
</dbReference>
<organism evidence="9 10">
    <name type="scientific">Idiomarina piscisalsi</name>
    <dbReference type="NCBI Taxonomy" id="1096243"/>
    <lineage>
        <taxon>Bacteria</taxon>
        <taxon>Pseudomonadati</taxon>
        <taxon>Pseudomonadota</taxon>
        <taxon>Gammaproteobacteria</taxon>
        <taxon>Alteromonadales</taxon>
        <taxon>Idiomarinaceae</taxon>
        <taxon>Idiomarina</taxon>
    </lineage>
</organism>
<comment type="subunit">
    <text evidence="6">Part of the Bam complex.</text>
</comment>
<keyword evidence="2 6" id="KW-0472">Membrane</keyword>
<dbReference type="Proteomes" id="UP000288361">
    <property type="component" value="Unassembled WGS sequence"/>
</dbReference>
<evidence type="ECO:0000256" key="1">
    <source>
        <dbReference type="ARBA" id="ARBA00022729"/>
    </source>
</evidence>
<comment type="subcellular location">
    <subcellularLocation>
        <location evidence="6">Cell outer membrane</location>
        <topology evidence="6">Lipid-anchor</topology>
    </subcellularLocation>
</comment>
<dbReference type="RefSeq" id="WP_126753051.1">
    <property type="nucleotide sequence ID" value="NZ_JBHUMT010000013.1"/>
</dbReference>
<gene>
    <name evidence="6" type="primary">bamD</name>
    <name evidence="9" type="ORF">CWI73_12325</name>
</gene>
<proteinExistence type="inferred from homology"/>
<protein>
    <recommendedName>
        <fullName evidence="6">Outer membrane protein assembly factor BamD</fullName>
    </recommendedName>
</protein>
<feature type="domain" description="Outer membrane lipoprotein BamD-like" evidence="8">
    <location>
        <begin position="37"/>
        <end position="240"/>
    </location>
</feature>
<keyword evidence="7" id="KW-0802">TPR repeat</keyword>
<dbReference type="PANTHER" id="PTHR37423">
    <property type="entry name" value="SOLUBLE LYTIC MUREIN TRANSGLYCOSYLASE-RELATED"/>
    <property type="match status" value="1"/>
</dbReference>
<sequence>MLSKQLGRHIVLSTALCFMAVGCSSQPDEEQQVAKTQIESLYEQARESMAAGNFNLAQEQLSNLNRRFPFGPYAHQVQLDLIYLHYKLDNTEEALAAIDRFISLNPNHKDIDYAMYMRGLVNQRAEHNGIHAVFGVDRSDRDSSMSEEAFKDFAELVRKYPDSEYAADAKKRLVAIKSRLAKKELAVAQYYMDRQAYLAAANRGRYILEHFSDTPEVENALAMMVESYDQLDLPELREDALKVLRANFPENQLVSN</sequence>
<comment type="caution">
    <text evidence="9">The sequence shown here is derived from an EMBL/GenBank/DDBJ whole genome shotgun (WGS) entry which is preliminary data.</text>
</comment>
<comment type="similarity">
    <text evidence="6">Belongs to the BamD family.</text>
</comment>
<dbReference type="GO" id="GO:0043165">
    <property type="term" value="P:Gram-negative-bacterium-type cell outer membrane assembly"/>
    <property type="evidence" value="ECO:0007669"/>
    <property type="project" value="UniProtKB-UniRule"/>
</dbReference>
<dbReference type="NCBIfam" id="TIGR03302">
    <property type="entry name" value="OM_YfiO"/>
    <property type="match status" value="1"/>
</dbReference>
<dbReference type="SUPFAM" id="SSF48452">
    <property type="entry name" value="TPR-like"/>
    <property type="match status" value="1"/>
</dbReference>
<evidence type="ECO:0000256" key="2">
    <source>
        <dbReference type="ARBA" id="ARBA00023136"/>
    </source>
</evidence>
<name>A0A432YF71_9GAMM</name>
<keyword evidence="4 6" id="KW-0998">Cell outer membrane</keyword>
<dbReference type="PROSITE" id="PS51257">
    <property type="entry name" value="PROKAR_LIPOPROTEIN"/>
    <property type="match status" value="1"/>
</dbReference>
<evidence type="ECO:0000259" key="8">
    <source>
        <dbReference type="Pfam" id="PF13525"/>
    </source>
</evidence>